<name>A0AAN9U5N2_9PEZI</name>
<dbReference type="InterPro" id="IPR002347">
    <property type="entry name" value="SDR_fam"/>
</dbReference>
<dbReference type="Proteomes" id="UP001320420">
    <property type="component" value="Unassembled WGS sequence"/>
</dbReference>
<dbReference type="GO" id="GO:0016491">
    <property type="term" value="F:oxidoreductase activity"/>
    <property type="evidence" value="ECO:0007669"/>
    <property type="project" value="UniProtKB-KW"/>
</dbReference>
<keyword evidence="5" id="KW-1185">Reference proteome</keyword>
<dbReference type="SUPFAM" id="SSF51735">
    <property type="entry name" value="NAD(P)-binding Rossmann-fold domains"/>
    <property type="match status" value="1"/>
</dbReference>
<keyword evidence="2" id="KW-0560">Oxidoreductase</keyword>
<accession>A0AAN9U5N2</accession>
<evidence type="ECO:0000256" key="3">
    <source>
        <dbReference type="RuleBase" id="RU000363"/>
    </source>
</evidence>
<proteinExistence type="inferred from homology"/>
<dbReference type="AlphaFoldDB" id="A0AAN9U5N2"/>
<dbReference type="EMBL" id="JAKJXP020000170">
    <property type="protein sequence ID" value="KAK7740431.1"/>
    <property type="molecule type" value="Genomic_DNA"/>
</dbReference>
<dbReference type="PRINTS" id="PR00081">
    <property type="entry name" value="GDHRDH"/>
</dbReference>
<dbReference type="PANTHER" id="PTHR24320:SF283">
    <property type="entry name" value="RETINOL DEHYDROGENASE 11"/>
    <property type="match status" value="1"/>
</dbReference>
<comment type="similarity">
    <text evidence="1 3">Belongs to the short-chain dehydrogenases/reductases (SDR) family.</text>
</comment>
<organism evidence="4 5">
    <name type="scientific">Diatrype stigma</name>
    <dbReference type="NCBI Taxonomy" id="117547"/>
    <lineage>
        <taxon>Eukaryota</taxon>
        <taxon>Fungi</taxon>
        <taxon>Dikarya</taxon>
        <taxon>Ascomycota</taxon>
        <taxon>Pezizomycotina</taxon>
        <taxon>Sordariomycetes</taxon>
        <taxon>Xylariomycetidae</taxon>
        <taxon>Xylariales</taxon>
        <taxon>Diatrypaceae</taxon>
        <taxon>Diatrype</taxon>
    </lineage>
</organism>
<evidence type="ECO:0000313" key="4">
    <source>
        <dbReference type="EMBL" id="KAK7740431.1"/>
    </source>
</evidence>
<reference evidence="4 5" key="1">
    <citation type="submission" date="2024-02" db="EMBL/GenBank/DDBJ databases">
        <title>De novo assembly and annotation of 12 fungi associated with fruit tree decline syndrome in Ontario, Canada.</title>
        <authorList>
            <person name="Sulman M."/>
            <person name="Ellouze W."/>
            <person name="Ilyukhin E."/>
        </authorList>
    </citation>
    <scope>NUCLEOTIDE SEQUENCE [LARGE SCALE GENOMIC DNA]</scope>
    <source>
        <strain evidence="4 5">M11/M66-122</strain>
    </source>
</reference>
<evidence type="ECO:0000256" key="1">
    <source>
        <dbReference type="ARBA" id="ARBA00006484"/>
    </source>
</evidence>
<comment type="caution">
    <text evidence="4">The sequence shown here is derived from an EMBL/GenBank/DDBJ whole genome shotgun (WGS) entry which is preliminary data.</text>
</comment>
<evidence type="ECO:0000313" key="5">
    <source>
        <dbReference type="Proteomes" id="UP001320420"/>
    </source>
</evidence>
<dbReference type="Pfam" id="PF00106">
    <property type="entry name" value="adh_short"/>
    <property type="match status" value="1"/>
</dbReference>
<protein>
    <submittedName>
        <fullName evidence="4">Uncharacterized protein</fullName>
    </submittedName>
</protein>
<dbReference type="Gene3D" id="3.40.50.720">
    <property type="entry name" value="NAD(P)-binding Rossmann-like Domain"/>
    <property type="match status" value="1"/>
</dbReference>
<dbReference type="PANTHER" id="PTHR24320">
    <property type="entry name" value="RETINOL DEHYDROGENASE"/>
    <property type="match status" value="1"/>
</dbReference>
<sequence>MAAKYTSKTTGAEVAKDLSAHIRGKTVLITGVSPGSLGAKFAETIVPHGPALLILAGRDLSKTQATLAALEPAASASATPVAFKTLQLDLASLGAVRRAAAEVLSWSDVDHVDVLVNNAGVMAQPFALTADGVESQFAANHLGHFLFTNLLLKDRILASAAPRVVSVSSAGHRYNGVRWGDVNFATPDSYDKWRSYAQSKTANMLFAVGLADKLGEKGLVAASLHPGIRYVETHAGMAMTIERSVGLKFCRPDYPFMSGFRDIEQGIATHVLTAFSPDIKDNNGKYFLDCRPADPYEHEVLPWATGRIEADMLWKLSEELVGEKFEY</sequence>
<dbReference type="InterPro" id="IPR036291">
    <property type="entry name" value="NAD(P)-bd_dom_sf"/>
</dbReference>
<evidence type="ECO:0000256" key="2">
    <source>
        <dbReference type="ARBA" id="ARBA00023002"/>
    </source>
</evidence>
<gene>
    <name evidence="4" type="ORF">SLS62_011112</name>
</gene>
<dbReference type="PRINTS" id="PR00080">
    <property type="entry name" value="SDRFAMILY"/>
</dbReference>